<gene>
    <name evidence="9" type="ORF">V1264_007804</name>
</gene>
<dbReference type="GO" id="GO:0005886">
    <property type="term" value="C:plasma membrane"/>
    <property type="evidence" value="ECO:0007669"/>
    <property type="project" value="TreeGrafter"/>
</dbReference>
<dbReference type="PANTHER" id="PTHR11733:SF237">
    <property type="entry name" value="NEPRILYSIN-LIKE 4"/>
    <property type="match status" value="1"/>
</dbReference>
<dbReference type="GO" id="GO:0046872">
    <property type="term" value="F:metal ion binding"/>
    <property type="evidence" value="ECO:0007669"/>
    <property type="project" value="UniProtKB-KW"/>
</dbReference>
<dbReference type="AlphaFoldDB" id="A0AAN9AW59"/>
<evidence type="ECO:0000313" key="10">
    <source>
        <dbReference type="Proteomes" id="UP001374579"/>
    </source>
</evidence>
<evidence type="ECO:0000313" key="9">
    <source>
        <dbReference type="EMBL" id="KAK7094139.1"/>
    </source>
</evidence>
<organism evidence="9 10">
    <name type="scientific">Littorina saxatilis</name>
    <dbReference type="NCBI Taxonomy" id="31220"/>
    <lineage>
        <taxon>Eukaryota</taxon>
        <taxon>Metazoa</taxon>
        <taxon>Spiralia</taxon>
        <taxon>Lophotrochozoa</taxon>
        <taxon>Mollusca</taxon>
        <taxon>Gastropoda</taxon>
        <taxon>Caenogastropoda</taxon>
        <taxon>Littorinimorpha</taxon>
        <taxon>Littorinoidea</taxon>
        <taxon>Littorinidae</taxon>
        <taxon>Littorina</taxon>
    </lineage>
</organism>
<reference evidence="9 10" key="1">
    <citation type="submission" date="2024-02" db="EMBL/GenBank/DDBJ databases">
        <title>Chromosome-scale genome assembly of the rough periwinkle Littorina saxatilis.</title>
        <authorList>
            <person name="De Jode A."/>
            <person name="Faria R."/>
            <person name="Formenti G."/>
            <person name="Sims Y."/>
            <person name="Smith T.P."/>
            <person name="Tracey A."/>
            <person name="Wood J.M.D."/>
            <person name="Zagrodzka Z.B."/>
            <person name="Johannesson K."/>
            <person name="Butlin R.K."/>
            <person name="Leder E.H."/>
        </authorList>
    </citation>
    <scope>NUCLEOTIDE SEQUENCE [LARGE SCALE GENOMIC DNA]</scope>
    <source>
        <strain evidence="9">Snail1</strain>
        <tissue evidence="9">Muscle</tissue>
    </source>
</reference>
<dbReference type="Pfam" id="PF05649">
    <property type="entry name" value="Peptidase_M13_N"/>
    <property type="match status" value="1"/>
</dbReference>
<keyword evidence="3" id="KW-0479">Metal-binding</keyword>
<keyword evidence="6" id="KW-0482">Metalloprotease</keyword>
<dbReference type="Pfam" id="PF01431">
    <property type="entry name" value="Peptidase_M13"/>
    <property type="match status" value="1"/>
</dbReference>
<evidence type="ECO:0000256" key="1">
    <source>
        <dbReference type="ARBA" id="ARBA00001947"/>
    </source>
</evidence>
<dbReference type="GO" id="GO:0004222">
    <property type="term" value="F:metalloendopeptidase activity"/>
    <property type="evidence" value="ECO:0007669"/>
    <property type="project" value="InterPro"/>
</dbReference>
<feature type="domain" description="Peptidase M13 C-terminal" evidence="7">
    <location>
        <begin position="145"/>
        <end position="350"/>
    </location>
</feature>
<keyword evidence="4" id="KW-0378">Hydrolase</keyword>
<dbReference type="Proteomes" id="UP001374579">
    <property type="component" value="Unassembled WGS sequence"/>
</dbReference>
<proteinExistence type="predicted"/>
<keyword evidence="5" id="KW-0862">Zinc</keyword>
<evidence type="ECO:0000256" key="3">
    <source>
        <dbReference type="ARBA" id="ARBA00022723"/>
    </source>
</evidence>
<sequence>MNGATRSPERWKECVTTTDSKFPQESSRLYVDNKFSQQAKQRVESMIQDLIATFKEMLHESDWMSESTKRAAIEKADAIIPKIGYPEEIMNDTALNEKTAMLNLTADGYFHNHLEVFREQRLKNLRKIRKPVDRSEWYVSAATVNAFYNKLTNEIIFPAGILHRPFFSDQFLDALNYGGIGFVIGHEITHGFDDSGRGFDKDGNLHQWWLPEDLSRFRERMQFMVDQYSNYTEPTLGLKLNGRLTIGEDIADNGGLKEAFRAYRKMISKRGYDEPKLPVLGYTPNQLFFISAAQAWCGNQRDKVKLIYLQTDFHSPMRFRVIGPFQNNPDFAEAFNCPSGSYMNPAVKYRVW</sequence>
<evidence type="ECO:0000259" key="7">
    <source>
        <dbReference type="Pfam" id="PF01431"/>
    </source>
</evidence>
<keyword evidence="2" id="KW-0645">Protease</keyword>
<evidence type="ECO:0000256" key="2">
    <source>
        <dbReference type="ARBA" id="ARBA00022670"/>
    </source>
</evidence>
<feature type="domain" description="Peptidase M13 N-terminal" evidence="8">
    <location>
        <begin position="2"/>
        <end position="86"/>
    </location>
</feature>
<evidence type="ECO:0000256" key="5">
    <source>
        <dbReference type="ARBA" id="ARBA00022833"/>
    </source>
</evidence>
<dbReference type="InterPro" id="IPR008753">
    <property type="entry name" value="Peptidase_M13_N"/>
</dbReference>
<name>A0AAN9AW59_9CAEN</name>
<dbReference type="EMBL" id="JBAMIC010000019">
    <property type="protein sequence ID" value="KAK7094139.1"/>
    <property type="molecule type" value="Genomic_DNA"/>
</dbReference>
<evidence type="ECO:0000259" key="8">
    <source>
        <dbReference type="Pfam" id="PF05649"/>
    </source>
</evidence>
<keyword evidence="10" id="KW-1185">Reference proteome</keyword>
<dbReference type="InterPro" id="IPR018497">
    <property type="entry name" value="Peptidase_M13_C"/>
</dbReference>
<dbReference type="PROSITE" id="PS51885">
    <property type="entry name" value="NEPRILYSIN"/>
    <property type="match status" value="1"/>
</dbReference>
<dbReference type="InterPro" id="IPR000718">
    <property type="entry name" value="Peptidase_M13"/>
</dbReference>
<protein>
    <submittedName>
        <fullName evidence="9">Uncharacterized protein</fullName>
    </submittedName>
</protein>
<dbReference type="CDD" id="cd08662">
    <property type="entry name" value="M13"/>
    <property type="match status" value="1"/>
</dbReference>
<dbReference type="PANTHER" id="PTHR11733">
    <property type="entry name" value="ZINC METALLOPROTEASE FAMILY M13 NEPRILYSIN-RELATED"/>
    <property type="match status" value="1"/>
</dbReference>
<dbReference type="PRINTS" id="PR00786">
    <property type="entry name" value="NEPRILYSIN"/>
</dbReference>
<dbReference type="SUPFAM" id="SSF55486">
    <property type="entry name" value="Metalloproteases ('zincins'), catalytic domain"/>
    <property type="match status" value="1"/>
</dbReference>
<dbReference type="GO" id="GO:0016485">
    <property type="term" value="P:protein processing"/>
    <property type="evidence" value="ECO:0007669"/>
    <property type="project" value="TreeGrafter"/>
</dbReference>
<comment type="cofactor">
    <cofactor evidence="1">
        <name>Zn(2+)</name>
        <dbReference type="ChEBI" id="CHEBI:29105"/>
    </cofactor>
</comment>
<dbReference type="InterPro" id="IPR024079">
    <property type="entry name" value="MetalloPept_cat_dom_sf"/>
</dbReference>
<evidence type="ECO:0000256" key="6">
    <source>
        <dbReference type="ARBA" id="ARBA00023049"/>
    </source>
</evidence>
<accession>A0AAN9AW59</accession>
<comment type="caution">
    <text evidence="9">The sequence shown here is derived from an EMBL/GenBank/DDBJ whole genome shotgun (WGS) entry which is preliminary data.</text>
</comment>
<dbReference type="Gene3D" id="3.40.390.10">
    <property type="entry name" value="Collagenase (Catalytic Domain)"/>
    <property type="match status" value="1"/>
</dbReference>
<evidence type="ECO:0000256" key="4">
    <source>
        <dbReference type="ARBA" id="ARBA00022801"/>
    </source>
</evidence>